<proteinExistence type="predicted"/>
<comment type="caution">
    <text evidence="2">The sequence shown here is derived from an EMBL/GenBank/DDBJ whole genome shotgun (WGS) entry which is preliminary data.</text>
</comment>
<dbReference type="EMBL" id="BLAY01000033">
    <property type="protein sequence ID" value="GET37751.1"/>
    <property type="molecule type" value="Genomic_DNA"/>
</dbReference>
<feature type="domain" description="DUF5615" evidence="1">
    <location>
        <begin position="4"/>
        <end position="109"/>
    </location>
</feature>
<dbReference type="InterPro" id="IPR041049">
    <property type="entry name" value="DUF5615"/>
</dbReference>
<reference evidence="2" key="1">
    <citation type="submission" date="2019-10" db="EMBL/GenBank/DDBJ databases">
        <title>Draft genome sequece of Microseira wollei NIES-4236.</title>
        <authorList>
            <person name="Yamaguchi H."/>
            <person name="Suzuki S."/>
            <person name="Kawachi M."/>
        </authorList>
    </citation>
    <scope>NUCLEOTIDE SEQUENCE</scope>
    <source>
        <strain evidence="2">NIES-4236</strain>
    </source>
</reference>
<evidence type="ECO:0000313" key="2">
    <source>
        <dbReference type="EMBL" id="GET37751.1"/>
    </source>
</evidence>
<dbReference type="RefSeq" id="WP_226579748.1">
    <property type="nucleotide sequence ID" value="NZ_BLAY01000033.1"/>
</dbReference>
<dbReference type="AlphaFoldDB" id="A0AAV3XAV5"/>
<organism evidence="2 3">
    <name type="scientific">Microseira wollei NIES-4236</name>
    <dbReference type="NCBI Taxonomy" id="2530354"/>
    <lineage>
        <taxon>Bacteria</taxon>
        <taxon>Bacillati</taxon>
        <taxon>Cyanobacteriota</taxon>
        <taxon>Cyanophyceae</taxon>
        <taxon>Oscillatoriophycideae</taxon>
        <taxon>Aerosakkonematales</taxon>
        <taxon>Aerosakkonemataceae</taxon>
        <taxon>Microseira</taxon>
    </lineage>
</organism>
<gene>
    <name evidence="2" type="ORF">MiSe_25050</name>
</gene>
<name>A0AAV3XAV5_9CYAN</name>
<dbReference type="Proteomes" id="UP001050975">
    <property type="component" value="Unassembled WGS sequence"/>
</dbReference>
<sequence length="111" mass="12389">MKLLLFDQNLSPRLVDRLADIYPGSVHVDAIGLPTAPDREVWEYARQHDYIIVTKDADFSELSLLLGFPPKVIWIRRGNCSTGDIEMMLRGNYAAIAALSDAPNTGILTLF</sequence>
<protein>
    <recommendedName>
        <fullName evidence="1">DUF5615 domain-containing protein</fullName>
    </recommendedName>
</protein>
<accession>A0AAV3XAV5</accession>
<evidence type="ECO:0000259" key="1">
    <source>
        <dbReference type="Pfam" id="PF18480"/>
    </source>
</evidence>
<evidence type="ECO:0000313" key="3">
    <source>
        <dbReference type="Proteomes" id="UP001050975"/>
    </source>
</evidence>
<keyword evidence="3" id="KW-1185">Reference proteome</keyword>
<dbReference type="Pfam" id="PF18480">
    <property type="entry name" value="DUF5615"/>
    <property type="match status" value="1"/>
</dbReference>